<name>A0A1G5S4U8_9FIRM</name>
<proteinExistence type="inferred from homology"/>
<evidence type="ECO:0000313" key="8">
    <source>
        <dbReference type="Proteomes" id="UP000199208"/>
    </source>
</evidence>
<dbReference type="InterPro" id="IPR004183">
    <property type="entry name" value="Xdiol_dOase_suB"/>
</dbReference>
<dbReference type="Gene3D" id="3.40.830.10">
    <property type="entry name" value="LigB-like"/>
    <property type="match status" value="1"/>
</dbReference>
<dbReference type="SUPFAM" id="SSF53213">
    <property type="entry name" value="LigB-like"/>
    <property type="match status" value="1"/>
</dbReference>
<evidence type="ECO:0000256" key="4">
    <source>
        <dbReference type="ARBA" id="ARBA00022833"/>
    </source>
</evidence>
<keyword evidence="3" id="KW-0479">Metal-binding</keyword>
<accession>A0A1G5S4U8</accession>
<keyword evidence="4" id="KW-0862">Zinc</keyword>
<evidence type="ECO:0000256" key="3">
    <source>
        <dbReference type="ARBA" id="ARBA00022723"/>
    </source>
</evidence>
<dbReference type="Pfam" id="PF02900">
    <property type="entry name" value="LigB"/>
    <property type="match status" value="1"/>
</dbReference>
<dbReference type="PANTHER" id="PTHR30096:SF0">
    <property type="entry name" value="4,5-DOPA DIOXYGENASE EXTRADIOL-LIKE PROTEIN"/>
    <property type="match status" value="1"/>
</dbReference>
<dbReference type="NCBIfam" id="NF007914">
    <property type="entry name" value="PRK10628.1"/>
    <property type="match status" value="1"/>
</dbReference>
<dbReference type="InterPro" id="IPR014436">
    <property type="entry name" value="Extradiol_dOase_DODA"/>
</dbReference>
<keyword evidence="8" id="KW-1185">Reference proteome</keyword>
<dbReference type="GO" id="GO:0016702">
    <property type="term" value="F:oxidoreductase activity, acting on single donors with incorporation of molecular oxygen, incorporation of two atoms of oxygen"/>
    <property type="evidence" value="ECO:0007669"/>
    <property type="project" value="UniProtKB-ARBA"/>
</dbReference>
<organism evidence="7 8">
    <name type="scientific">Acidaminobacter hydrogenoformans DSM 2784</name>
    <dbReference type="NCBI Taxonomy" id="1120920"/>
    <lineage>
        <taxon>Bacteria</taxon>
        <taxon>Bacillati</taxon>
        <taxon>Bacillota</taxon>
        <taxon>Clostridia</taxon>
        <taxon>Peptostreptococcales</taxon>
        <taxon>Acidaminobacteraceae</taxon>
        <taxon>Acidaminobacter</taxon>
    </lineage>
</organism>
<dbReference type="PANTHER" id="PTHR30096">
    <property type="entry name" value="4,5-DOPA DIOXYGENASE EXTRADIOL-LIKE PROTEIN"/>
    <property type="match status" value="1"/>
</dbReference>
<evidence type="ECO:0000313" key="7">
    <source>
        <dbReference type="EMBL" id="SCZ81198.1"/>
    </source>
</evidence>
<dbReference type="GO" id="GO:0008198">
    <property type="term" value="F:ferrous iron binding"/>
    <property type="evidence" value="ECO:0007669"/>
    <property type="project" value="InterPro"/>
</dbReference>
<evidence type="ECO:0000256" key="5">
    <source>
        <dbReference type="ARBA" id="ARBA00023002"/>
    </source>
</evidence>
<dbReference type="GO" id="GO:0008270">
    <property type="term" value="F:zinc ion binding"/>
    <property type="evidence" value="ECO:0007669"/>
    <property type="project" value="InterPro"/>
</dbReference>
<comment type="similarity">
    <text evidence="2">Belongs to the DODA-type extradiol aromatic ring-opening dioxygenase family.</text>
</comment>
<keyword evidence="7" id="KW-0223">Dioxygenase</keyword>
<protein>
    <submittedName>
        <fullName evidence="7">Aromatic ring-opening dioxygenase, catalytic subunit, LigB family</fullName>
    </submittedName>
</protein>
<dbReference type="Proteomes" id="UP000199208">
    <property type="component" value="Unassembled WGS sequence"/>
</dbReference>
<gene>
    <name evidence="7" type="ORF">SAMN03080599_02654</name>
</gene>
<keyword evidence="5" id="KW-0560">Oxidoreductase</keyword>
<dbReference type="PIRSF" id="PIRSF006157">
    <property type="entry name" value="Doxgns_DODA"/>
    <property type="match status" value="1"/>
</dbReference>
<dbReference type="STRING" id="1120920.SAMN03080599_02654"/>
<sequence length="260" mass="29182">MRMPALFIGHGSPMNAIEDNAFTKGWRHIAGTLPRPTVILSVSAHWYTRGTRISSEPAPRTIHDMYGFPAALYQIVYDAPGAPDTSDKIRKMIPVPVVEDNSWGLDHGTWSVLHVMYPERDIPVLQLSIDANTAPENHLKIGRALSRLRDEGVMILGSGNVVHNLRRVRMDMPNGFDWAYEFDGYIRSHIEEGQLDAVLNHKMAGPCAELAFETREHYDPLLYVLGASREDDELTVFNEACVMGSVSMTSYVFQKQQSRG</sequence>
<reference evidence="7 8" key="1">
    <citation type="submission" date="2016-10" db="EMBL/GenBank/DDBJ databases">
        <authorList>
            <person name="de Groot N.N."/>
        </authorList>
    </citation>
    <scope>NUCLEOTIDE SEQUENCE [LARGE SCALE GENOMIC DNA]</scope>
    <source>
        <strain evidence="7 8">DSM 2784</strain>
    </source>
</reference>
<dbReference type="AlphaFoldDB" id="A0A1G5S4U8"/>
<evidence type="ECO:0000256" key="1">
    <source>
        <dbReference type="ARBA" id="ARBA00001947"/>
    </source>
</evidence>
<feature type="domain" description="Extradiol ring-cleavage dioxygenase class III enzyme subunit B" evidence="6">
    <location>
        <begin position="23"/>
        <end position="253"/>
    </location>
</feature>
<dbReference type="EMBL" id="FMWL01000017">
    <property type="protein sequence ID" value="SCZ81198.1"/>
    <property type="molecule type" value="Genomic_DNA"/>
</dbReference>
<evidence type="ECO:0000256" key="2">
    <source>
        <dbReference type="ARBA" id="ARBA00007581"/>
    </source>
</evidence>
<dbReference type="CDD" id="cd07363">
    <property type="entry name" value="45_DOPA_Dioxygenase"/>
    <property type="match status" value="1"/>
</dbReference>
<evidence type="ECO:0000259" key="6">
    <source>
        <dbReference type="Pfam" id="PF02900"/>
    </source>
</evidence>
<comment type="cofactor">
    <cofactor evidence="1">
        <name>Zn(2+)</name>
        <dbReference type="ChEBI" id="CHEBI:29105"/>
    </cofactor>
</comment>